<dbReference type="Gene3D" id="1.20.120.520">
    <property type="entry name" value="nmb1532 protein domain like"/>
    <property type="match status" value="1"/>
</dbReference>
<dbReference type="PANTHER" id="PTHR35585:SF1">
    <property type="entry name" value="HHE DOMAIN PROTEIN (AFU_ORTHOLOGUE AFUA_4G00730)"/>
    <property type="match status" value="1"/>
</dbReference>
<dbReference type="EMBL" id="CP000113">
    <property type="protein sequence ID" value="ABF92946.1"/>
    <property type="molecule type" value="Genomic_DNA"/>
</dbReference>
<dbReference type="EnsemblBacteria" id="ABF92946">
    <property type="protein sequence ID" value="ABF92946"/>
    <property type="gene ID" value="MXAN_0494"/>
</dbReference>
<evidence type="ECO:0000313" key="2">
    <source>
        <dbReference type="EMBL" id="ABF92946.1"/>
    </source>
</evidence>
<dbReference type="eggNOG" id="COG5592">
    <property type="taxonomic scope" value="Bacteria"/>
</dbReference>
<dbReference type="PANTHER" id="PTHR35585">
    <property type="entry name" value="HHE DOMAIN PROTEIN (AFU_ORTHOLOGUE AFUA_4G00730)"/>
    <property type="match status" value="1"/>
</dbReference>
<dbReference type="STRING" id="246197.MXAN_0494"/>
<reference evidence="2 3" key="1">
    <citation type="journal article" date="2006" name="Proc. Natl. Acad. Sci. U.S.A.">
        <title>Evolution of sensory complexity recorded in a myxobacterial genome.</title>
        <authorList>
            <person name="Goldman B.S."/>
            <person name="Nierman W.C."/>
            <person name="Kaiser D."/>
            <person name="Slater S.C."/>
            <person name="Durkin A.S."/>
            <person name="Eisen J.A."/>
            <person name="Ronning C.M."/>
            <person name="Barbazuk W.B."/>
            <person name="Blanchard M."/>
            <person name="Field C."/>
            <person name="Halling C."/>
            <person name="Hinkle G."/>
            <person name="Iartchuk O."/>
            <person name="Kim H.S."/>
            <person name="Mackenzie C."/>
            <person name="Madupu R."/>
            <person name="Miller N."/>
            <person name="Shvartsbeyn A."/>
            <person name="Sullivan S.A."/>
            <person name="Vaudin M."/>
            <person name="Wiegand R."/>
            <person name="Kaplan H.B."/>
        </authorList>
    </citation>
    <scope>NUCLEOTIDE SEQUENCE [LARGE SCALE GENOMIC DNA]</scope>
    <source>
        <strain evidence="3">DK1622</strain>
    </source>
</reference>
<dbReference type="GeneID" id="41357982"/>
<protein>
    <submittedName>
        <fullName evidence="2">Cation-binding protein, hemerythrin HHE family</fullName>
    </submittedName>
</protein>
<keyword evidence="3" id="KW-1185">Reference proteome</keyword>
<dbReference type="Pfam" id="PF01814">
    <property type="entry name" value="Hemerythrin"/>
    <property type="match status" value="1"/>
</dbReference>
<dbReference type="KEGG" id="mxa:MXAN_0494"/>
<gene>
    <name evidence="2" type="ordered locus">MXAN_0494</name>
</gene>
<dbReference type="OrthoDB" id="5383225at2"/>
<dbReference type="AlphaFoldDB" id="Q1DF09"/>
<organism evidence="2 3">
    <name type="scientific">Myxococcus xanthus (strain DK1622)</name>
    <dbReference type="NCBI Taxonomy" id="246197"/>
    <lineage>
        <taxon>Bacteria</taxon>
        <taxon>Pseudomonadati</taxon>
        <taxon>Myxococcota</taxon>
        <taxon>Myxococcia</taxon>
        <taxon>Myxococcales</taxon>
        <taxon>Cystobacterineae</taxon>
        <taxon>Myxococcaceae</taxon>
        <taxon>Myxococcus</taxon>
    </lineage>
</organism>
<dbReference type="Proteomes" id="UP000002402">
    <property type="component" value="Chromosome"/>
</dbReference>
<proteinExistence type="predicted"/>
<sequence>MEVIDLLIQQHREVDALFLAFRNASDDTSRRDLCIQLAEALMLHSTIEARWGSPKASRVVGDEKIEHAEQEHQEMTKLLGDIVRMRDDMNAVKAKVGALEKVVKRHIADEEKNILPQVARNITEKDLGMSCKDLVREASRIRREEMRDWGGASL</sequence>
<evidence type="ECO:0000259" key="1">
    <source>
        <dbReference type="Pfam" id="PF01814"/>
    </source>
</evidence>
<evidence type="ECO:0000313" key="3">
    <source>
        <dbReference type="Proteomes" id="UP000002402"/>
    </source>
</evidence>
<name>Q1DF09_MYXXD</name>
<dbReference type="RefSeq" id="WP_011550627.1">
    <property type="nucleotide sequence ID" value="NC_008095.1"/>
</dbReference>
<dbReference type="HOGENOM" id="CLU_079417_5_0_7"/>
<accession>Q1DF09</accession>
<feature type="domain" description="Hemerythrin-like" evidence="1">
    <location>
        <begin position="3"/>
        <end position="117"/>
    </location>
</feature>
<dbReference type="InterPro" id="IPR012312">
    <property type="entry name" value="Hemerythrin-like"/>
</dbReference>